<evidence type="ECO:0000256" key="1">
    <source>
        <dbReference type="SAM" id="MobiDB-lite"/>
    </source>
</evidence>
<dbReference type="Pfam" id="PF05168">
    <property type="entry name" value="HEPN"/>
    <property type="match status" value="1"/>
</dbReference>
<evidence type="ECO:0000313" key="3">
    <source>
        <dbReference type="EMBL" id="ENO95632.1"/>
    </source>
</evidence>
<sequence length="144" mass="15784">MAESVAAMLLDAAREDAKAVRALSQLPEISDTIVGFHAQQSIEKALKAVLSSSSVAFRRTHDIAELLDLISDHRLPSPPFADFLDELNPFAVEARDGLIAPGSIDRLQALEWIDQVLDWAVATSSGHRSEDPARTLREQSRKPD</sequence>
<evidence type="ECO:0000313" key="4">
    <source>
        <dbReference type="Proteomes" id="UP000013047"/>
    </source>
</evidence>
<keyword evidence="4" id="KW-1185">Reference proteome</keyword>
<name>N6ZM55_9RHOO</name>
<dbReference type="RefSeq" id="WP_004372824.1">
    <property type="nucleotide sequence ID" value="NZ_AMXF01000191.1"/>
</dbReference>
<dbReference type="AlphaFoldDB" id="N6ZM55"/>
<proteinExistence type="predicted"/>
<protein>
    <submittedName>
        <fullName evidence="3">HEPN domain-containing protein</fullName>
    </submittedName>
</protein>
<feature type="region of interest" description="Disordered" evidence="1">
    <location>
        <begin position="124"/>
        <end position="144"/>
    </location>
</feature>
<dbReference type="EMBL" id="AMXF01000191">
    <property type="protein sequence ID" value="ENO95632.1"/>
    <property type="molecule type" value="Genomic_DNA"/>
</dbReference>
<organism evidence="3 4">
    <name type="scientific">Thauera phenylacetica B4P</name>
    <dbReference type="NCBI Taxonomy" id="1234382"/>
    <lineage>
        <taxon>Bacteria</taxon>
        <taxon>Pseudomonadati</taxon>
        <taxon>Pseudomonadota</taxon>
        <taxon>Betaproteobacteria</taxon>
        <taxon>Rhodocyclales</taxon>
        <taxon>Zoogloeaceae</taxon>
        <taxon>Thauera</taxon>
    </lineage>
</organism>
<feature type="compositionally biased region" description="Basic and acidic residues" evidence="1">
    <location>
        <begin position="127"/>
        <end position="144"/>
    </location>
</feature>
<feature type="domain" description="HEPN" evidence="2">
    <location>
        <begin position="10"/>
        <end position="116"/>
    </location>
</feature>
<accession>N6ZM55</accession>
<dbReference type="SMART" id="SM00748">
    <property type="entry name" value="HEPN"/>
    <property type="match status" value="1"/>
</dbReference>
<reference evidence="3 4" key="1">
    <citation type="submission" date="2012-09" db="EMBL/GenBank/DDBJ databases">
        <title>Draft Genome Sequences of 6 Strains from Genus Thauera.</title>
        <authorList>
            <person name="Liu B."/>
            <person name="Shapleigh J.P."/>
            <person name="Frostegard A.H."/>
        </authorList>
    </citation>
    <scope>NUCLEOTIDE SEQUENCE [LARGE SCALE GENOMIC DNA]</scope>
    <source>
        <strain evidence="3 4">B4P</strain>
    </source>
</reference>
<gene>
    <name evidence="3" type="ORF">C667_18025</name>
</gene>
<evidence type="ECO:0000259" key="2">
    <source>
        <dbReference type="SMART" id="SM00748"/>
    </source>
</evidence>
<dbReference type="Proteomes" id="UP000013047">
    <property type="component" value="Unassembled WGS sequence"/>
</dbReference>
<comment type="caution">
    <text evidence="3">The sequence shown here is derived from an EMBL/GenBank/DDBJ whole genome shotgun (WGS) entry which is preliminary data.</text>
</comment>
<dbReference type="Gene3D" id="1.20.120.330">
    <property type="entry name" value="Nucleotidyltransferases domain 2"/>
    <property type="match status" value="1"/>
</dbReference>
<dbReference type="InterPro" id="IPR007842">
    <property type="entry name" value="HEPN_dom"/>
</dbReference>
<dbReference type="SUPFAM" id="SSF81593">
    <property type="entry name" value="Nucleotidyltransferase substrate binding subunit/domain"/>
    <property type="match status" value="1"/>
</dbReference>
<dbReference type="OrthoDB" id="9810875at2"/>